<evidence type="ECO:0000256" key="14">
    <source>
        <dbReference type="RuleBase" id="RU003684"/>
    </source>
</evidence>
<dbReference type="PANTHER" id="PTHR11358">
    <property type="entry name" value="ARGINASE/AGMATINASE"/>
    <property type="match status" value="1"/>
</dbReference>
<evidence type="ECO:0000256" key="8">
    <source>
        <dbReference type="ARBA" id="ARBA00050304"/>
    </source>
</evidence>
<feature type="binding site" evidence="13">
    <location>
        <position position="144"/>
    </location>
    <ligand>
        <name>Mn(2+)</name>
        <dbReference type="ChEBI" id="CHEBI:29035"/>
        <label>1</label>
    </ligand>
</feature>
<evidence type="ECO:0000313" key="15">
    <source>
        <dbReference type="EMBL" id="PWV65838.1"/>
    </source>
</evidence>
<dbReference type="InterPro" id="IPR005925">
    <property type="entry name" value="Agmatinase-rel"/>
</dbReference>
<evidence type="ECO:0000256" key="5">
    <source>
        <dbReference type="ARBA" id="ARBA00023066"/>
    </source>
</evidence>
<dbReference type="GO" id="GO:0008783">
    <property type="term" value="F:agmatinase activity"/>
    <property type="evidence" value="ECO:0007669"/>
    <property type="project" value="UniProtKB-EC"/>
</dbReference>
<dbReference type="InterPro" id="IPR023696">
    <property type="entry name" value="Ureohydrolase_dom_sf"/>
</dbReference>
<dbReference type="AlphaFoldDB" id="A0A317N1Q1"/>
<dbReference type="PANTHER" id="PTHR11358:SF26">
    <property type="entry name" value="GUANIDINO ACID HYDROLASE, MITOCHONDRIAL"/>
    <property type="match status" value="1"/>
</dbReference>
<keyword evidence="4" id="KW-0661">Putrescine biosynthesis</keyword>
<evidence type="ECO:0000256" key="7">
    <source>
        <dbReference type="ARBA" id="ARBA00023211"/>
    </source>
</evidence>
<evidence type="ECO:0000256" key="11">
    <source>
        <dbReference type="ARBA" id="ARBA00067513"/>
    </source>
</evidence>
<evidence type="ECO:0000256" key="3">
    <source>
        <dbReference type="ARBA" id="ARBA00022801"/>
    </source>
</evidence>
<feature type="binding site" evidence="13">
    <location>
        <position position="169"/>
    </location>
    <ligand>
        <name>Mn(2+)</name>
        <dbReference type="ChEBI" id="CHEBI:29035"/>
        <label>1</label>
    </ligand>
</feature>
<keyword evidence="7 13" id="KW-0464">Manganese</keyword>
<feature type="binding site" evidence="13">
    <location>
        <position position="251"/>
    </location>
    <ligand>
        <name>Mn(2+)</name>
        <dbReference type="ChEBI" id="CHEBI:29035"/>
        <label>1</label>
    </ligand>
</feature>
<dbReference type="GO" id="GO:0008295">
    <property type="term" value="P:spermidine biosynthetic process"/>
    <property type="evidence" value="ECO:0007669"/>
    <property type="project" value="UniProtKB-KW"/>
</dbReference>
<dbReference type="EMBL" id="QGTJ01000001">
    <property type="protein sequence ID" value="PWV65838.1"/>
    <property type="molecule type" value="Genomic_DNA"/>
</dbReference>
<evidence type="ECO:0000256" key="13">
    <source>
        <dbReference type="PIRSR" id="PIRSR036979-1"/>
    </source>
</evidence>
<evidence type="ECO:0000256" key="6">
    <source>
        <dbReference type="ARBA" id="ARBA00023115"/>
    </source>
</evidence>
<protein>
    <recommendedName>
        <fullName evidence="11">Agmatinase</fullName>
        <ecNumber evidence="10">3.5.3.11</ecNumber>
    </recommendedName>
    <alternativeName>
        <fullName evidence="12">Agmatine ureohydrolase</fullName>
    </alternativeName>
</protein>
<accession>A0A317N1Q1</accession>
<evidence type="ECO:0000313" key="16">
    <source>
        <dbReference type="Proteomes" id="UP000246569"/>
    </source>
</evidence>
<evidence type="ECO:0000256" key="2">
    <source>
        <dbReference type="ARBA" id="ARBA00022723"/>
    </source>
</evidence>
<dbReference type="Pfam" id="PF00491">
    <property type="entry name" value="Arginase"/>
    <property type="match status" value="1"/>
</dbReference>
<evidence type="ECO:0000256" key="10">
    <source>
        <dbReference type="ARBA" id="ARBA00066392"/>
    </source>
</evidence>
<comment type="catalytic activity">
    <reaction evidence="8">
        <text>agmatine + H2O = urea + putrescine</text>
        <dbReference type="Rhea" id="RHEA:13929"/>
        <dbReference type="ChEBI" id="CHEBI:15377"/>
        <dbReference type="ChEBI" id="CHEBI:16199"/>
        <dbReference type="ChEBI" id="CHEBI:58145"/>
        <dbReference type="ChEBI" id="CHEBI:326268"/>
        <dbReference type="EC" id="3.5.3.11"/>
    </reaction>
</comment>
<organism evidence="15 16">
    <name type="scientific">Plasticicumulans acidivorans</name>
    <dbReference type="NCBI Taxonomy" id="886464"/>
    <lineage>
        <taxon>Bacteria</taxon>
        <taxon>Pseudomonadati</taxon>
        <taxon>Pseudomonadota</taxon>
        <taxon>Gammaproteobacteria</taxon>
        <taxon>Candidatus Competibacteraceae</taxon>
        <taxon>Plasticicumulans</taxon>
    </lineage>
</organism>
<dbReference type="RefSeq" id="WP_110016828.1">
    <property type="nucleotide sequence ID" value="NZ_QGTJ01000001.1"/>
</dbReference>
<dbReference type="Gene3D" id="3.40.800.10">
    <property type="entry name" value="Ureohydrolase domain"/>
    <property type="match status" value="1"/>
</dbReference>
<name>A0A317N1Q1_9GAMM</name>
<evidence type="ECO:0000256" key="4">
    <source>
        <dbReference type="ARBA" id="ARBA00023023"/>
    </source>
</evidence>
<reference evidence="15 16" key="1">
    <citation type="submission" date="2018-05" db="EMBL/GenBank/DDBJ databases">
        <title>Genomic Encyclopedia of Type Strains, Phase IV (KMG-IV): sequencing the most valuable type-strain genomes for metagenomic binning, comparative biology and taxonomic classification.</title>
        <authorList>
            <person name="Goeker M."/>
        </authorList>
    </citation>
    <scope>NUCLEOTIDE SEQUENCE [LARGE SCALE GENOMIC DNA]</scope>
    <source>
        <strain evidence="15 16">DSM 23606</strain>
    </source>
</reference>
<keyword evidence="16" id="KW-1185">Reference proteome</keyword>
<dbReference type="SUPFAM" id="SSF52768">
    <property type="entry name" value="Arginase/deacetylase"/>
    <property type="match status" value="1"/>
</dbReference>
<comment type="similarity">
    <text evidence="1">Belongs to the arginase family. Agmatinase subfamily.</text>
</comment>
<dbReference type="PROSITE" id="PS51409">
    <property type="entry name" value="ARGINASE_2"/>
    <property type="match status" value="1"/>
</dbReference>
<dbReference type="NCBIfam" id="TIGR01230">
    <property type="entry name" value="agmatinase"/>
    <property type="match status" value="1"/>
</dbReference>
<evidence type="ECO:0000256" key="9">
    <source>
        <dbReference type="ARBA" id="ARBA00054406"/>
    </source>
</evidence>
<dbReference type="GO" id="GO:0046872">
    <property type="term" value="F:metal ion binding"/>
    <property type="evidence" value="ECO:0007669"/>
    <property type="project" value="UniProtKB-KW"/>
</dbReference>
<dbReference type="OrthoDB" id="9789727at2"/>
<comment type="cofactor">
    <cofactor evidence="13">
        <name>Mn(2+)</name>
        <dbReference type="ChEBI" id="CHEBI:29035"/>
    </cofactor>
    <text evidence="13">Binds 2 manganese ions per subunit.</text>
</comment>
<sequence length="326" mass="35224">MNDDVYRANSGRINHAITPGPLRGSTDEPLYGGVLSFLRRRFSDDFTQDDVDVVVTGVPFDLATTGRSGSRLGPNAIRAASANLGWEAARWPWGFRVFDRLGVIDCGDLWFEPGSPQSLCERLQSHAERVLAAGKTLLSLGGDHFIALPLLRAHAKRFGPLALIHFDAHTDTYAAGNTWDHGTMFHHALQEGLIVPEESVQIGIRTEYERATHRFHVFDAAEVNERGAAAILAEVHRIVGRRPAYLSFDIDGLDPAFAPGTGTPVCGGLSSDLALKLVRGLRGLDLVGMDMVEVAPPFDHAEITALAAATLALEFLCVLAADRPAG</sequence>
<feature type="binding site" evidence="13">
    <location>
        <position position="249"/>
    </location>
    <ligand>
        <name>Mn(2+)</name>
        <dbReference type="ChEBI" id="CHEBI:29035"/>
        <label>1</label>
    </ligand>
</feature>
<comment type="function">
    <text evidence="9">Catalyzes the formation of putrescine from agmatine.</text>
</comment>
<dbReference type="FunFam" id="3.40.800.10:FF:000001">
    <property type="entry name" value="Agmatinase"/>
    <property type="match status" value="1"/>
</dbReference>
<dbReference type="CDD" id="cd11592">
    <property type="entry name" value="Agmatinase_PAH"/>
    <property type="match status" value="1"/>
</dbReference>
<keyword evidence="6" id="KW-0620">Polyamine biosynthesis</keyword>
<keyword evidence="3 14" id="KW-0378">Hydrolase</keyword>
<dbReference type="Proteomes" id="UP000246569">
    <property type="component" value="Unassembled WGS sequence"/>
</dbReference>
<dbReference type="EC" id="3.5.3.11" evidence="10"/>
<keyword evidence="2 13" id="KW-0479">Metal-binding</keyword>
<evidence type="ECO:0000256" key="12">
    <source>
        <dbReference type="ARBA" id="ARBA00082423"/>
    </source>
</evidence>
<dbReference type="InterPro" id="IPR020855">
    <property type="entry name" value="Ureohydrolase_Mn_BS"/>
</dbReference>
<proteinExistence type="inferred from homology"/>
<gene>
    <name evidence="15" type="ORF">C7443_101323</name>
</gene>
<comment type="caution">
    <text evidence="15">The sequence shown here is derived from an EMBL/GenBank/DDBJ whole genome shotgun (WGS) entry which is preliminary data.</text>
</comment>
<dbReference type="PROSITE" id="PS01053">
    <property type="entry name" value="ARGINASE_1"/>
    <property type="match status" value="1"/>
</dbReference>
<dbReference type="NCBIfam" id="NF002564">
    <property type="entry name" value="PRK02190.1"/>
    <property type="match status" value="1"/>
</dbReference>
<feature type="binding site" evidence="13">
    <location>
        <position position="167"/>
    </location>
    <ligand>
        <name>Mn(2+)</name>
        <dbReference type="ChEBI" id="CHEBI:29035"/>
        <label>1</label>
    </ligand>
</feature>
<feature type="binding site" evidence="13">
    <location>
        <position position="171"/>
    </location>
    <ligand>
        <name>Mn(2+)</name>
        <dbReference type="ChEBI" id="CHEBI:29035"/>
        <label>1</label>
    </ligand>
</feature>
<evidence type="ECO:0000256" key="1">
    <source>
        <dbReference type="ARBA" id="ARBA00009227"/>
    </source>
</evidence>
<dbReference type="InterPro" id="IPR006035">
    <property type="entry name" value="Ureohydrolase"/>
</dbReference>
<dbReference type="GO" id="GO:0033389">
    <property type="term" value="P:putrescine biosynthetic process from arginine, via agmatine"/>
    <property type="evidence" value="ECO:0007669"/>
    <property type="project" value="TreeGrafter"/>
</dbReference>
<dbReference type="PIRSF" id="PIRSF036979">
    <property type="entry name" value="Arginase"/>
    <property type="match status" value="1"/>
</dbReference>
<keyword evidence="5" id="KW-0745">Spermidine biosynthesis</keyword>